<feature type="active site" description="For autocatalytic cleavage activity" evidence="12">
    <location>
        <position position="217"/>
    </location>
</feature>
<dbReference type="EC" id="3.4.21.88" evidence="12"/>
<dbReference type="GO" id="GO:0006281">
    <property type="term" value="P:DNA repair"/>
    <property type="evidence" value="ECO:0007669"/>
    <property type="project" value="UniProtKB-UniRule"/>
</dbReference>
<evidence type="ECO:0000256" key="7">
    <source>
        <dbReference type="ARBA" id="ARBA00023015"/>
    </source>
</evidence>
<dbReference type="SUPFAM" id="SSF51306">
    <property type="entry name" value="LexA/Signal peptidase"/>
    <property type="match status" value="1"/>
</dbReference>
<evidence type="ECO:0000256" key="13">
    <source>
        <dbReference type="RuleBase" id="RU003991"/>
    </source>
</evidence>
<feature type="DNA-binding region" description="H-T-H motif" evidence="12">
    <location>
        <begin position="67"/>
        <end position="87"/>
    </location>
</feature>
<dbReference type="InterPro" id="IPR006197">
    <property type="entry name" value="Peptidase_S24_LexA"/>
</dbReference>
<keyword evidence="2 12" id="KW-0678">Repressor</keyword>
<dbReference type="HAMAP" id="MF_00015">
    <property type="entry name" value="LexA"/>
    <property type="match status" value="1"/>
</dbReference>
<evidence type="ECO:0000256" key="14">
    <source>
        <dbReference type="SAM" id="MobiDB-lite"/>
    </source>
</evidence>
<dbReference type="EMBL" id="VKKG01000008">
    <property type="protein sequence ID" value="TRY16591.1"/>
    <property type="molecule type" value="Genomic_DNA"/>
</dbReference>
<sequence length="256" mass="27703">MADERKTPPKRASRAGRPTAAQVEADLEGIAILPDGPADAFGLTHRQRRILQVIKDAVETMGYPPSIRELARQAGLASTSSVSYQLKVLEEKGFLRRDPNRPRALVVTIPSAEQPSEPVRELPPEQSYDDAPGTVSAPLVGRIAAGGPILAEQRVEDMFALPKQLVGEGTLFMLEVSGDSMVEAAICDGDLVVVRQQDDAVNGDIVAALIDDEATVKTLKRKDGQVWLMPHNDSYDPIDGTHARIMGKVVAVLRRV</sequence>
<evidence type="ECO:0000256" key="3">
    <source>
        <dbReference type="ARBA" id="ARBA00022705"/>
    </source>
</evidence>
<dbReference type="InterPro" id="IPR006199">
    <property type="entry name" value="LexA_DNA-bd_dom"/>
</dbReference>
<evidence type="ECO:0000256" key="8">
    <source>
        <dbReference type="ARBA" id="ARBA00023125"/>
    </source>
</evidence>
<keyword evidence="7 12" id="KW-0805">Transcription regulation</keyword>
<evidence type="ECO:0000259" key="16">
    <source>
        <dbReference type="Pfam" id="PF01726"/>
    </source>
</evidence>
<dbReference type="Gene3D" id="2.10.109.10">
    <property type="entry name" value="Umud Fragment, subunit A"/>
    <property type="match status" value="1"/>
</dbReference>
<dbReference type="InterPro" id="IPR036390">
    <property type="entry name" value="WH_DNA-bd_sf"/>
</dbReference>
<evidence type="ECO:0000256" key="6">
    <source>
        <dbReference type="ARBA" id="ARBA00022813"/>
    </source>
</evidence>
<comment type="catalytic activity">
    <reaction evidence="12">
        <text>Hydrolysis of Ala-|-Gly bond in repressor LexA.</text>
        <dbReference type="EC" id="3.4.21.88"/>
    </reaction>
</comment>
<dbReference type="Pfam" id="PF00717">
    <property type="entry name" value="Peptidase_S24"/>
    <property type="match status" value="1"/>
</dbReference>
<dbReference type="CDD" id="cd00090">
    <property type="entry name" value="HTH_ARSR"/>
    <property type="match status" value="1"/>
</dbReference>
<evidence type="ECO:0000256" key="4">
    <source>
        <dbReference type="ARBA" id="ARBA00022763"/>
    </source>
</evidence>
<dbReference type="PANTHER" id="PTHR33516:SF2">
    <property type="entry name" value="LEXA REPRESSOR-RELATED"/>
    <property type="match status" value="1"/>
</dbReference>
<dbReference type="CDD" id="cd06529">
    <property type="entry name" value="S24_LexA-like"/>
    <property type="match status" value="1"/>
</dbReference>
<evidence type="ECO:0000256" key="9">
    <source>
        <dbReference type="ARBA" id="ARBA00023163"/>
    </source>
</evidence>
<dbReference type="Proteomes" id="UP000317638">
    <property type="component" value="Unassembled WGS sequence"/>
</dbReference>
<feature type="active site" description="For autocatalytic cleavage activity" evidence="12">
    <location>
        <position position="180"/>
    </location>
</feature>
<keyword evidence="11 12" id="KW-0742">SOS response</keyword>
<comment type="similarity">
    <text evidence="1 12 13">Belongs to the peptidase S24 family.</text>
</comment>
<dbReference type="GO" id="GO:0045892">
    <property type="term" value="P:negative regulation of DNA-templated transcription"/>
    <property type="evidence" value="ECO:0007669"/>
    <property type="project" value="UniProtKB-UniRule"/>
</dbReference>
<keyword evidence="8 12" id="KW-0238">DNA-binding</keyword>
<dbReference type="InterPro" id="IPR036388">
    <property type="entry name" value="WH-like_DNA-bd_sf"/>
</dbReference>
<dbReference type="InterPro" id="IPR011991">
    <property type="entry name" value="ArsR-like_HTH"/>
</dbReference>
<keyword evidence="9 12" id="KW-0804">Transcription</keyword>
<protein>
    <recommendedName>
        <fullName evidence="12">LexA repressor</fullName>
        <ecNumber evidence="12">3.4.21.88</ecNumber>
    </recommendedName>
</protein>
<evidence type="ECO:0000256" key="11">
    <source>
        <dbReference type="ARBA" id="ARBA00023236"/>
    </source>
</evidence>
<reference evidence="17 18" key="1">
    <citation type="submission" date="2019-07" db="EMBL/GenBank/DDBJ databases">
        <authorList>
            <person name="Zhou L.-Y."/>
        </authorList>
    </citation>
    <scope>NUCLEOTIDE SEQUENCE [LARGE SCALE GENOMIC DNA]</scope>
    <source>
        <strain evidence="17 18">YIM 101269</strain>
    </source>
</reference>
<evidence type="ECO:0000256" key="10">
    <source>
        <dbReference type="ARBA" id="ARBA00023204"/>
    </source>
</evidence>
<dbReference type="SUPFAM" id="SSF46785">
    <property type="entry name" value="Winged helix' DNA-binding domain"/>
    <property type="match status" value="1"/>
</dbReference>
<evidence type="ECO:0000256" key="2">
    <source>
        <dbReference type="ARBA" id="ARBA00022491"/>
    </source>
</evidence>
<dbReference type="Gene3D" id="1.10.10.10">
    <property type="entry name" value="Winged helix-like DNA-binding domain superfamily/Winged helix DNA-binding domain"/>
    <property type="match status" value="1"/>
</dbReference>
<accession>A0A553JVV9</accession>
<dbReference type="OrthoDB" id="9802364at2"/>
<keyword evidence="10 12" id="KW-0234">DNA repair</keyword>
<keyword evidence="4 12" id="KW-0227">DNA damage</keyword>
<dbReference type="GO" id="GO:0003677">
    <property type="term" value="F:DNA binding"/>
    <property type="evidence" value="ECO:0007669"/>
    <property type="project" value="UniProtKB-UniRule"/>
</dbReference>
<dbReference type="Pfam" id="PF01726">
    <property type="entry name" value="LexA_DNA_bind"/>
    <property type="match status" value="1"/>
</dbReference>
<dbReference type="InterPro" id="IPR050077">
    <property type="entry name" value="LexA_repressor"/>
</dbReference>
<evidence type="ECO:0000256" key="12">
    <source>
        <dbReference type="HAMAP-Rule" id="MF_00015"/>
    </source>
</evidence>
<feature type="domain" description="Peptidase S24/S26A/S26B/S26C" evidence="15">
    <location>
        <begin position="138"/>
        <end position="250"/>
    </location>
</feature>
<organism evidence="17 18">
    <name type="scientific">Tessaracoccus rhinocerotis</name>
    <dbReference type="NCBI Taxonomy" id="1689449"/>
    <lineage>
        <taxon>Bacteria</taxon>
        <taxon>Bacillati</taxon>
        <taxon>Actinomycetota</taxon>
        <taxon>Actinomycetes</taxon>
        <taxon>Propionibacteriales</taxon>
        <taxon>Propionibacteriaceae</taxon>
        <taxon>Tessaracoccus</taxon>
    </lineage>
</organism>
<dbReference type="InterPro" id="IPR036286">
    <property type="entry name" value="LexA/Signal_pep-like_sf"/>
</dbReference>
<evidence type="ECO:0000256" key="5">
    <source>
        <dbReference type="ARBA" id="ARBA00022801"/>
    </source>
</evidence>
<dbReference type="FunFam" id="2.10.109.10:FF:000001">
    <property type="entry name" value="LexA repressor"/>
    <property type="match status" value="1"/>
</dbReference>
<dbReference type="InterPro" id="IPR015927">
    <property type="entry name" value="Peptidase_S24_S26A/B/C"/>
</dbReference>
<comment type="subunit">
    <text evidence="12">Homodimer.</text>
</comment>
<gene>
    <name evidence="12 17" type="primary">lexA</name>
    <name evidence="17" type="ORF">FOJ82_15495</name>
</gene>
<dbReference type="GO" id="GO:0006260">
    <property type="term" value="P:DNA replication"/>
    <property type="evidence" value="ECO:0007669"/>
    <property type="project" value="UniProtKB-UniRule"/>
</dbReference>
<feature type="domain" description="LexA repressor DNA-binding" evidence="16">
    <location>
        <begin position="42"/>
        <end position="104"/>
    </location>
</feature>
<evidence type="ECO:0000313" key="17">
    <source>
        <dbReference type="EMBL" id="TRY16591.1"/>
    </source>
</evidence>
<feature type="region of interest" description="Disordered" evidence="14">
    <location>
        <begin position="1"/>
        <end position="21"/>
    </location>
</feature>
<comment type="caution">
    <text evidence="17">The sequence shown here is derived from an EMBL/GenBank/DDBJ whole genome shotgun (WGS) entry which is preliminary data.</text>
</comment>
<feature type="site" description="Cleavage; by autolysis" evidence="12">
    <location>
        <begin position="145"/>
        <end position="146"/>
    </location>
</feature>
<dbReference type="GO" id="GO:0004252">
    <property type="term" value="F:serine-type endopeptidase activity"/>
    <property type="evidence" value="ECO:0007669"/>
    <property type="project" value="UniProtKB-UniRule"/>
</dbReference>
<dbReference type="NCBIfam" id="TIGR00498">
    <property type="entry name" value="lexA"/>
    <property type="match status" value="1"/>
</dbReference>
<dbReference type="AlphaFoldDB" id="A0A553JVV9"/>
<dbReference type="GO" id="GO:0009432">
    <property type="term" value="P:SOS response"/>
    <property type="evidence" value="ECO:0007669"/>
    <property type="project" value="UniProtKB-UniRule"/>
</dbReference>
<evidence type="ECO:0000256" key="1">
    <source>
        <dbReference type="ARBA" id="ARBA00007484"/>
    </source>
</evidence>
<dbReference type="RefSeq" id="WP_143939408.1">
    <property type="nucleotide sequence ID" value="NZ_VKKG01000008.1"/>
</dbReference>
<dbReference type="InterPro" id="IPR006200">
    <property type="entry name" value="LexA"/>
</dbReference>
<proteinExistence type="inferred from homology"/>
<dbReference type="PRINTS" id="PR00726">
    <property type="entry name" value="LEXASERPTASE"/>
</dbReference>
<evidence type="ECO:0000259" key="15">
    <source>
        <dbReference type="Pfam" id="PF00717"/>
    </source>
</evidence>
<dbReference type="PANTHER" id="PTHR33516">
    <property type="entry name" value="LEXA REPRESSOR"/>
    <property type="match status" value="1"/>
</dbReference>
<keyword evidence="5 12" id="KW-0378">Hydrolase</keyword>
<comment type="function">
    <text evidence="12">Represses a number of genes involved in the response to DNA damage (SOS response), including recA and lexA. In the presence of single-stranded DNA, RecA interacts with LexA causing an autocatalytic cleavage which disrupts the DNA-binding part of LexA, leading to derepression of the SOS regulon and eventually DNA repair.</text>
</comment>
<keyword evidence="18" id="KW-1185">Reference proteome</keyword>
<keyword evidence="6 12" id="KW-0068">Autocatalytic cleavage</keyword>
<evidence type="ECO:0000313" key="18">
    <source>
        <dbReference type="Proteomes" id="UP000317638"/>
    </source>
</evidence>
<name>A0A553JVV9_9ACTN</name>
<keyword evidence="3 12" id="KW-0235">DNA replication</keyword>
<dbReference type="InterPro" id="IPR039418">
    <property type="entry name" value="LexA-like"/>
</dbReference>
<dbReference type="GO" id="GO:0006508">
    <property type="term" value="P:proteolysis"/>
    <property type="evidence" value="ECO:0007669"/>
    <property type="project" value="InterPro"/>
</dbReference>